<accession>A0ABQ8FKF8</accession>
<dbReference type="EMBL" id="JAFCIX010000062">
    <property type="protein sequence ID" value="KAH6599683.1"/>
    <property type="molecule type" value="Genomic_DNA"/>
</dbReference>
<gene>
    <name evidence="1" type="ORF">BASA50_002880</name>
</gene>
<dbReference type="Proteomes" id="UP001648503">
    <property type="component" value="Unassembled WGS sequence"/>
</dbReference>
<organism evidence="1 2">
    <name type="scientific">Batrachochytrium salamandrivorans</name>
    <dbReference type="NCBI Taxonomy" id="1357716"/>
    <lineage>
        <taxon>Eukaryota</taxon>
        <taxon>Fungi</taxon>
        <taxon>Fungi incertae sedis</taxon>
        <taxon>Chytridiomycota</taxon>
        <taxon>Chytridiomycota incertae sedis</taxon>
        <taxon>Chytridiomycetes</taxon>
        <taxon>Rhizophydiales</taxon>
        <taxon>Rhizophydiales incertae sedis</taxon>
        <taxon>Batrachochytrium</taxon>
    </lineage>
</organism>
<protein>
    <recommendedName>
        <fullName evidence="3">BED-type domain-containing protein</fullName>
    </recommendedName>
</protein>
<evidence type="ECO:0008006" key="3">
    <source>
        <dbReference type="Google" id="ProtNLM"/>
    </source>
</evidence>
<evidence type="ECO:0000313" key="1">
    <source>
        <dbReference type="EMBL" id="KAH6599683.1"/>
    </source>
</evidence>
<name>A0ABQ8FKF8_9FUNG</name>
<sequence length="108" mass="12478">MFLFHNLTADLPHPAHHDGSQLLPYDDFDYMPESNFDEDDIISVNLPDVNVVDAPVVRLKHGRPSSDIWTWFTNDTNSHHLKSATCKHCNLLINHHKKNECARLHLNK</sequence>
<reference evidence="1 2" key="1">
    <citation type="submission" date="2021-02" db="EMBL/GenBank/DDBJ databases">
        <title>Variation within the Batrachochytrium salamandrivorans European outbreak.</title>
        <authorList>
            <person name="Kelly M."/>
            <person name="Pasmans F."/>
            <person name="Shea T.P."/>
            <person name="Munoz J.F."/>
            <person name="Carranza S."/>
            <person name="Cuomo C.A."/>
            <person name="Martel A."/>
        </authorList>
    </citation>
    <scope>NUCLEOTIDE SEQUENCE [LARGE SCALE GENOMIC DNA]</scope>
    <source>
        <strain evidence="1 2">AMFP18/2</strain>
    </source>
</reference>
<keyword evidence="2" id="KW-1185">Reference proteome</keyword>
<comment type="caution">
    <text evidence="1">The sequence shown here is derived from an EMBL/GenBank/DDBJ whole genome shotgun (WGS) entry which is preliminary data.</text>
</comment>
<proteinExistence type="predicted"/>
<evidence type="ECO:0000313" key="2">
    <source>
        <dbReference type="Proteomes" id="UP001648503"/>
    </source>
</evidence>